<keyword evidence="1" id="KW-0732">Signal</keyword>
<proteinExistence type="predicted"/>
<feature type="signal peptide" evidence="1">
    <location>
        <begin position="1"/>
        <end position="18"/>
    </location>
</feature>
<feature type="chain" id="PRO_5007285920" evidence="1">
    <location>
        <begin position="19"/>
        <end position="189"/>
    </location>
</feature>
<name>A0A131YSU0_RHIAP</name>
<sequence length="189" mass="22358">MNNFAVALLLGLIAACYSSTTNLDFVQELSKNRTYWIFNTSYMWDQYTLCHHWKKYKRPSDSPLILKHVYEVYDNLTFSPPTLKEYSLWRVENITNTSDAFLFTRMRDRLNITYKLNYWNNTDQCFILTFNVSEKEQCELDVWDRLPEEKSNVSSCLAELEKISSCKASRSYYHGNCDHPSKNRHGRSA</sequence>
<evidence type="ECO:0000313" key="2">
    <source>
        <dbReference type="EMBL" id="JAP81176.1"/>
    </source>
</evidence>
<protein>
    <submittedName>
        <fullName evidence="2">Lipocalin</fullName>
    </submittedName>
</protein>
<reference evidence="2" key="1">
    <citation type="journal article" date="2016" name="Ticks Tick Borne Dis.">
        <title>De novo assembly and annotation of the salivary gland transcriptome of Rhipicephalus appendiculatus male and female ticks during blood feeding.</title>
        <authorList>
            <person name="de Castro M.H."/>
            <person name="de Klerk D."/>
            <person name="Pienaar R."/>
            <person name="Latif A.A."/>
            <person name="Rees D.J."/>
            <person name="Mans B.J."/>
        </authorList>
    </citation>
    <scope>NUCLEOTIDE SEQUENCE</scope>
    <source>
        <tissue evidence="2">Salivary glands</tissue>
    </source>
</reference>
<dbReference type="EMBL" id="GEDV01007381">
    <property type="protein sequence ID" value="JAP81176.1"/>
    <property type="molecule type" value="Transcribed_RNA"/>
</dbReference>
<accession>A0A131YSU0</accession>
<evidence type="ECO:0000256" key="1">
    <source>
        <dbReference type="SAM" id="SignalP"/>
    </source>
</evidence>
<dbReference type="AlphaFoldDB" id="A0A131YSU0"/>
<organism evidence="2">
    <name type="scientific">Rhipicephalus appendiculatus</name>
    <name type="common">Brown ear tick</name>
    <dbReference type="NCBI Taxonomy" id="34631"/>
    <lineage>
        <taxon>Eukaryota</taxon>
        <taxon>Metazoa</taxon>
        <taxon>Ecdysozoa</taxon>
        <taxon>Arthropoda</taxon>
        <taxon>Chelicerata</taxon>
        <taxon>Arachnida</taxon>
        <taxon>Acari</taxon>
        <taxon>Parasitiformes</taxon>
        <taxon>Ixodida</taxon>
        <taxon>Ixodoidea</taxon>
        <taxon>Ixodidae</taxon>
        <taxon>Rhipicephalinae</taxon>
        <taxon>Rhipicephalus</taxon>
        <taxon>Rhipicephalus</taxon>
    </lineage>
</organism>